<dbReference type="SUPFAM" id="SSF51735">
    <property type="entry name" value="NAD(P)-binding Rossmann-fold domains"/>
    <property type="match status" value="1"/>
</dbReference>
<dbReference type="KEGG" id="bvz:BRAD3257_6049"/>
<evidence type="ECO:0000259" key="2">
    <source>
        <dbReference type="Pfam" id="PF03446"/>
    </source>
</evidence>
<evidence type="ECO:0000313" key="3">
    <source>
        <dbReference type="EMBL" id="SPP96971.1"/>
    </source>
</evidence>
<protein>
    <submittedName>
        <fullName evidence="3">Putative 3-hydroxyisobutyrate dehydrogenase</fullName>
        <ecNumber evidence="3">1.1.1.31</ecNumber>
    </submittedName>
</protein>
<feature type="region of interest" description="Disordered" evidence="1">
    <location>
        <begin position="165"/>
        <end position="209"/>
    </location>
</feature>
<sequence>MTDPRAPVAFIGLGLMGAHMAGHILAAGHPLHVYNRTRAKAEGLLARGATWHDDPGSAAAKADVVITMVGLPKDVEEIYLSSRGIIAQARPGAILIDMTTSSPSLAKRIAAAARARGAGAIDAPVSGGDIGARDAKLSIMIGGEEADVAAVTPILQLMGTNIRRQGVQGRDSIPSSRRAMLHPPNPPQKGNSMPGVLERNNVKVRGAGE</sequence>
<dbReference type="RefSeq" id="WP_197711506.1">
    <property type="nucleotide sequence ID" value="NZ_LS398110.1"/>
</dbReference>
<dbReference type="EMBL" id="LS398110">
    <property type="protein sequence ID" value="SPP96971.1"/>
    <property type="molecule type" value="Genomic_DNA"/>
</dbReference>
<dbReference type="InterPro" id="IPR036291">
    <property type="entry name" value="NAD(P)-bd_dom_sf"/>
</dbReference>
<organism evidence="3 4">
    <name type="scientific">Bradyrhizobium vignae</name>
    <dbReference type="NCBI Taxonomy" id="1549949"/>
    <lineage>
        <taxon>Bacteria</taxon>
        <taxon>Pseudomonadati</taxon>
        <taxon>Pseudomonadota</taxon>
        <taxon>Alphaproteobacteria</taxon>
        <taxon>Hyphomicrobiales</taxon>
        <taxon>Nitrobacteraceae</taxon>
        <taxon>Bradyrhizobium</taxon>
    </lineage>
</organism>
<evidence type="ECO:0000313" key="4">
    <source>
        <dbReference type="Proteomes" id="UP000246085"/>
    </source>
</evidence>
<feature type="domain" description="6-phosphogluconate dehydrogenase NADP-binding" evidence="2">
    <location>
        <begin position="8"/>
        <end position="163"/>
    </location>
</feature>
<dbReference type="InterPro" id="IPR006115">
    <property type="entry name" value="6PGDH_NADP-bd"/>
</dbReference>
<dbReference type="AlphaFoldDB" id="A0A2U3Q6B6"/>
<reference evidence="3 4" key="1">
    <citation type="submission" date="2018-03" db="EMBL/GenBank/DDBJ databases">
        <authorList>
            <person name="Gully D."/>
        </authorList>
    </citation>
    <scope>NUCLEOTIDE SEQUENCE [LARGE SCALE GENOMIC DNA]</scope>
    <source>
        <strain evidence="3">ORS3257</strain>
    </source>
</reference>
<dbReference type="InterPro" id="IPR002204">
    <property type="entry name" value="3-OH-isobutyrate_DH-rel_CS"/>
</dbReference>
<dbReference type="Pfam" id="PF03446">
    <property type="entry name" value="NAD_binding_2"/>
    <property type="match status" value="1"/>
</dbReference>
<dbReference type="EC" id="1.1.1.31" evidence="3"/>
<gene>
    <name evidence="3" type="ORF">BRAD3257_6049</name>
</gene>
<accession>A0A2U3Q6B6</accession>
<proteinExistence type="predicted"/>
<dbReference type="Gene3D" id="3.40.50.720">
    <property type="entry name" value="NAD(P)-binding Rossmann-like Domain"/>
    <property type="match status" value="1"/>
</dbReference>
<dbReference type="GO" id="GO:0016054">
    <property type="term" value="P:organic acid catabolic process"/>
    <property type="evidence" value="ECO:0007669"/>
    <property type="project" value="UniProtKB-ARBA"/>
</dbReference>
<dbReference type="GO" id="GO:0008442">
    <property type="term" value="F:3-hydroxyisobutyrate dehydrogenase activity"/>
    <property type="evidence" value="ECO:0007669"/>
    <property type="project" value="UniProtKB-EC"/>
</dbReference>
<dbReference type="PANTHER" id="PTHR43060:SF15">
    <property type="entry name" value="3-HYDROXYISOBUTYRATE DEHYDROGENASE-LIKE 1, MITOCHONDRIAL-RELATED"/>
    <property type="match status" value="1"/>
</dbReference>
<name>A0A2U3Q6B6_9BRAD</name>
<evidence type="ECO:0000256" key="1">
    <source>
        <dbReference type="SAM" id="MobiDB-lite"/>
    </source>
</evidence>
<dbReference type="PROSITE" id="PS00895">
    <property type="entry name" value="3_HYDROXYISOBUT_DH"/>
    <property type="match status" value="1"/>
</dbReference>
<dbReference type="Proteomes" id="UP000246085">
    <property type="component" value="Chromosome BRAD3257"/>
</dbReference>
<keyword evidence="3" id="KW-0560">Oxidoreductase</keyword>
<dbReference type="PANTHER" id="PTHR43060">
    <property type="entry name" value="3-HYDROXYISOBUTYRATE DEHYDROGENASE-LIKE 1, MITOCHONDRIAL-RELATED"/>
    <property type="match status" value="1"/>
</dbReference>
<dbReference type="GO" id="GO:0050661">
    <property type="term" value="F:NADP binding"/>
    <property type="evidence" value="ECO:0007669"/>
    <property type="project" value="InterPro"/>
</dbReference>